<evidence type="ECO:0000313" key="1">
    <source>
        <dbReference type="EMBL" id="AOX03855.1"/>
    </source>
</evidence>
<sequence length="60" mass="6172">MQSEQKMMKSSKLPIQAAPVERTVIGASMSSDNGVDPSLWGALASTLIPVAAEALSSLIG</sequence>
<proteinExistence type="predicted"/>
<evidence type="ECO:0000313" key="2">
    <source>
        <dbReference type="Proteomes" id="UP000177870"/>
    </source>
</evidence>
<protein>
    <submittedName>
        <fullName evidence="1">Uncharacterized protein</fullName>
    </submittedName>
</protein>
<gene>
    <name evidence="1" type="ORF">BJP34_34430</name>
</gene>
<accession>A0A1D8U1X8</accession>
<dbReference type="KEGG" id="mpro:BJP34_34430"/>
<name>A0A1D8U1X8_9CYAN</name>
<dbReference type="Proteomes" id="UP000177870">
    <property type="component" value="Chromosome"/>
</dbReference>
<reference evidence="2" key="1">
    <citation type="submission" date="2016-10" db="EMBL/GenBank/DDBJ databases">
        <title>Comparative genomics uncovers the prolific and rare metabolic potential of the cyanobacterial genus Moorea.</title>
        <authorList>
            <person name="Leao T."/>
            <person name="Castelao G."/>
            <person name="Korobeynikov A."/>
            <person name="Monroe E.A."/>
            <person name="Podell S."/>
            <person name="Glukhov E."/>
            <person name="Allen E."/>
            <person name="Gerwick W.H."/>
            <person name="Gerwick L."/>
        </authorList>
    </citation>
    <scope>NUCLEOTIDE SEQUENCE [LARGE SCALE GENOMIC DNA]</scope>
    <source>
        <strain evidence="2">PAL-8-15-08-1</strain>
    </source>
</reference>
<dbReference type="RefSeq" id="WP_070396221.1">
    <property type="nucleotide sequence ID" value="NZ_CP017599.1"/>
</dbReference>
<organism evidence="1 2">
    <name type="scientific">Moorena producens PAL-8-15-08-1</name>
    <dbReference type="NCBI Taxonomy" id="1458985"/>
    <lineage>
        <taxon>Bacteria</taxon>
        <taxon>Bacillati</taxon>
        <taxon>Cyanobacteriota</taxon>
        <taxon>Cyanophyceae</taxon>
        <taxon>Coleofasciculales</taxon>
        <taxon>Coleofasciculaceae</taxon>
        <taxon>Moorena</taxon>
    </lineage>
</organism>
<dbReference type="EMBL" id="CP017599">
    <property type="protein sequence ID" value="AOX03855.1"/>
    <property type="molecule type" value="Genomic_DNA"/>
</dbReference>
<dbReference type="AlphaFoldDB" id="A0A1D8U1X8"/>